<reference evidence="2 3" key="1">
    <citation type="submission" date="2018-11" db="EMBL/GenBank/DDBJ databases">
        <title>Lysobacter cryohumiis sp. nov., isolated from soil in the Tianshan Mountains, Xinjiang, China.</title>
        <authorList>
            <person name="Luo Y."/>
            <person name="Sheng H."/>
        </authorList>
    </citation>
    <scope>NUCLEOTIDE SEQUENCE [LARGE SCALE GENOMIC DNA]</scope>
    <source>
        <strain evidence="2 3">ZS60</strain>
    </source>
</reference>
<evidence type="ECO:0008006" key="4">
    <source>
        <dbReference type="Google" id="ProtNLM"/>
    </source>
</evidence>
<evidence type="ECO:0000313" key="2">
    <source>
        <dbReference type="EMBL" id="RNF84266.1"/>
    </source>
</evidence>
<comment type="caution">
    <text evidence="2">The sequence shown here is derived from an EMBL/GenBank/DDBJ whole genome shotgun (WGS) entry which is preliminary data.</text>
</comment>
<gene>
    <name evidence="2" type="ORF">EER27_07705</name>
</gene>
<feature type="region of interest" description="Disordered" evidence="1">
    <location>
        <begin position="250"/>
        <end position="269"/>
    </location>
</feature>
<organism evidence="2 3">
    <name type="scientific">Montanilutibacter psychrotolerans</name>
    <dbReference type="NCBI Taxonomy" id="1327343"/>
    <lineage>
        <taxon>Bacteria</taxon>
        <taxon>Pseudomonadati</taxon>
        <taxon>Pseudomonadota</taxon>
        <taxon>Gammaproteobacteria</taxon>
        <taxon>Lysobacterales</taxon>
        <taxon>Lysobacteraceae</taxon>
        <taxon>Montanilutibacter</taxon>
    </lineage>
</organism>
<dbReference type="SUPFAM" id="SSF51197">
    <property type="entry name" value="Clavaminate synthase-like"/>
    <property type="match status" value="1"/>
</dbReference>
<accession>A0A3M8SXU0</accession>
<dbReference type="AlphaFoldDB" id="A0A3M8SXU0"/>
<sequence length="290" mass="32528">MIGIHLNHELDCSERRRLVFNGDLLLYSRNAATAALADHAISLASEAFAPMDPQFAQEELSVAAFIERAGPLKSRFTNDLRTKELVRDVLVAFGCDLDETYFDVPRLRLVPHGDYLSSGVSYAYKAHRDIWYASPTAQVNWWLPAFAVTTERAMSFFPEYWSKAVPNSSSEFDYDEWCRVGRQLATSQVDKDTRKHPLPADPISTESELRIASTKGDVIMFSAAHLHATAANRSGRTRFSIDFRTLNRSDIEQGRGAPNVDSRPSGSTIGDFIRARDFAPIQIPSAWQQP</sequence>
<protein>
    <recommendedName>
        <fullName evidence="4">Phytanoyl-CoA dioxygenase</fullName>
    </recommendedName>
</protein>
<dbReference type="Proteomes" id="UP000267049">
    <property type="component" value="Unassembled WGS sequence"/>
</dbReference>
<evidence type="ECO:0000256" key="1">
    <source>
        <dbReference type="SAM" id="MobiDB-lite"/>
    </source>
</evidence>
<dbReference type="EMBL" id="RIBS01000003">
    <property type="protein sequence ID" value="RNF84266.1"/>
    <property type="molecule type" value="Genomic_DNA"/>
</dbReference>
<proteinExistence type="predicted"/>
<dbReference type="Gene3D" id="2.60.120.620">
    <property type="entry name" value="q2cbj1_9rhob like domain"/>
    <property type="match status" value="1"/>
</dbReference>
<keyword evidence="3" id="KW-1185">Reference proteome</keyword>
<evidence type="ECO:0000313" key="3">
    <source>
        <dbReference type="Proteomes" id="UP000267049"/>
    </source>
</evidence>
<dbReference type="OrthoDB" id="9770845at2"/>
<dbReference type="RefSeq" id="WP_123087452.1">
    <property type="nucleotide sequence ID" value="NZ_RIBS01000003.1"/>
</dbReference>
<name>A0A3M8SXU0_9GAMM</name>